<reference evidence="8" key="1">
    <citation type="journal article" date="2023" name="BMC Genomics">
        <title>Chromosome-level genome assemblies of Cutaneotrichosporon spp. (Trichosporonales, Basidiomycota) reveal imbalanced evolution between nucleotide sequences and chromosome synteny.</title>
        <authorList>
            <person name="Kobayashi Y."/>
            <person name="Kayamori A."/>
            <person name="Aoki K."/>
            <person name="Shiwa Y."/>
            <person name="Matsutani M."/>
            <person name="Fujita N."/>
            <person name="Sugita T."/>
            <person name="Iwasaki W."/>
            <person name="Tanaka N."/>
            <person name="Takashima M."/>
        </authorList>
    </citation>
    <scope>NUCLEOTIDE SEQUENCE</scope>
    <source>
        <strain evidence="8">HIS016</strain>
    </source>
</reference>
<dbReference type="SUPFAM" id="SSF54506">
    <property type="entry name" value="Diaminopimelate epimerase-like"/>
    <property type="match status" value="2"/>
</dbReference>
<dbReference type="GO" id="GO:0008837">
    <property type="term" value="F:diaminopimelate epimerase activity"/>
    <property type="evidence" value="ECO:0007669"/>
    <property type="project" value="UniProtKB-EC"/>
</dbReference>
<dbReference type="PANTHER" id="PTHR31689:SF0">
    <property type="entry name" value="DIAMINOPIMELATE EPIMERASE"/>
    <property type="match status" value="1"/>
</dbReference>
<evidence type="ECO:0000256" key="5">
    <source>
        <dbReference type="ARBA" id="ARBA00023154"/>
    </source>
</evidence>
<accession>A0AAD3TPE7</accession>
<comment type="similarity">
    <text evidence="2">Belongs to the diaminopimelate epimerase family.</text>
</comment>
<dbReference type="AlphaFoldDB" id="A0AAD3TPE7"/>
<keyword evidence="4" id="KW-0028">Amino-acid biosynthesis</keyword>
<keyword evidence="9" id="KW-1185">Reference proteome</keyword>
<dbReference type="Pfam" id="PF01678">
    <property type="entry name" value="DAP_epimerase"/>
    <property type="match status" value="2"/>
</dbReference>
<comment type="caution">
    <text evidence="8">The sequence shown here is derived from an EMBL/GenBank/DDBJ whole genome shotgun (WGS) entry which is preliminary data.</text>
</comment>
<dbReference type="GO" id="GO:0005829">
    <property type="term" value="C:cytosol"/>
    <property type="evidence" value="ECO:0007669"/>
    <property type="project" value="TreeGrafter"/>
</dbReference>
<dbReference type="NCBIfam" id="TIGR00652">
    <property type="entry name" value="DapF"/>
    <property type="match status" value="1"/>
</dbReference>
<comment type="catalytic activity">
    <reaction evidence="7">
        <text>(2S,6S)-2,6-diaminopimelate = meso-2,6-diaminopimelate</text>
        <dbReference type="Rhea" id="RHEA:15393"/>
        <dbReference type="ChEBI" id="CHEBI:57609"/>
        <dbReference type="ChEBI" id="CHEBI:57791"/>
        <dbReference type="EC" id="5.1.1.7"/>
    </reaction>
</comment>
<evidence type="ECO:0000256" key="6">
    <source>
        <dbReference type="ARBA" id="ARBA00023235"/>
    </source>
</evidence>
<dbReference type="EMBL" id="BTCM01000001">
    <property type="protein sequence ID" value="GMK54568.1"/>
    <property type="molecule type" value="Genomic_DNA"/>
</dbReference>
<dbReference type="Gene3D" id="3.10.310.10">
    <property type="entry name" value="Diaminopimelate Epimerase, Chain A, domain 1"/>
    <property type="match status" value="2"/>
</dbReference>
<protein>
    <recommendedName>
        <fullName evidence="3">diaminopimelate epimerase</fullName>
        <ecNumber evidence="3">5.1.1.7</ecNumber>
    </recommendedName>
</protein>
<sequence length="296" mass="30915">MLIQCDTSSGSGRIRLTKVQATGNDFLLLCDADGIAPLPAAAVAALCARRLGVGADGIIRAVHSAHITEGAAILHQDPAAKWFMDYVNADGSRAEMCGNGVRAFVRYLVYAGLASLPVGGGIAVGTRAGVRHVHRTCGGFTIDMGLWRVTGRHVVRADGIAQREGVGINLGNPHVVVAVGADELEALRLERTPVLEPPARDGANVEFVVIECSEGRGRVRMRVSERGVGETQSCGTGSVAAALAARKWAGGTLNIWEVCMPGGSVEVAMTGADEERVTLTGPAEVVFDGEFTLPHV</sequence>
<evidence type="ECO:0000256" key="4">
    <source>
        <dbReference type="ARBA" id="ARBA00022605"/>
    </source>
</evidence>
<organism evidence="8 9">
    <name type="scientific">Cutaneotrichosporon spelunceum</name>
    <dbReference type="NCBI Taxonomy" id="1672016"/>
    <lineage>
        <taxon>Eukaryota</taxon>
        <taxon>Fungi</taxon>
        <taxon>Dikarya</taxon>
        <taxon>Basidiomycota</taxon>
        <taxon>Agaricomycotina</taxon>
        <taxon>Tremellomycetes</taxon>
        <taxon>Trichosporonales</taxon>
        <taxon>Trichosporonaceae</taxon>
        <taxon>Cutaneotrichosporon</taxon>
    </lineage>
</organism>
<dbReference type="PROSITE" id="PS01326">
    <property type="entry name" value="DAP_EPIMERASE"/>
    <property type="match status" value="1"/>
</dbReference>
<proteinExistence type="inferred from homology"/>
<dbReference type="Proteomes" id="UP001222932">
    <property type="component" value="Unassembled WGS sequence"/>
</dbReference>
<keyword evidence="6" id="KW-0413">Isomerase</keyword>
<evidence type="ECO:0000256" key="7">
    <source>
        <dbReference type="ARBA" id="ARBA00051712"/>
    </source>
</evidence>
<reference evidence="8" key="2">
    <citation type="submission" date="2023-06" db="EMBL/GenBank/DDBJ databases">
        <authorList>
            <person name="Kobayashi Y."/>
            <person name="Kayamori A."/>
            <person name="Aoki K."/>
            <person name="Shiwa Y."/>
            <person name="Fujita N."/>
            <person name="Sugita T."/>
            <person name="Iwasaki W."/>
            <person name="Tanaka N."/>
            <person name="Takashima M."/>
        </authorList>
    </citation>
    <scope>NUCLEOTIDE SEQUENCE</scope>
    <source>
        <strain evidence="8">HIS016</strain>
    </source>
</reference>
<dbReference type="HAMAP" id="MF_00197">
    <property type="entry name" value="DAP_epimerase"/>
    <property type="match status" value="1"/>
</dbReference>
<evidence type="ECO:0000256" key="3">
    <source>
        <dbReference type="ARBA" id="ARBA00013080"/>
    </source>
</evidence>
<evidence type="ECO:0000313" key="8">
    <source>
        <dbReference type="EMBL" id="GMK54568.1"/>
    </source>
</evidence>
<evidence type="ECO:0000256" key="1">
    <source>
        <dbReference type="ARBA" id="ARBA00005196"/>
    </source>
</evidence>
<gene>
    <name evidence="8" type="primary">dapF</name>
    <name evidence="8" type="ORF">CspeluHIS016_0111540</name>
</gene>
<comment type="pathway">
    <text evidence="1">Amino-acid biosynthesis; L-lysine biosynthesis via DAP pathway; DL-2,6-diaminopimelate from LL-2,6-diaminopimelate: step 1/1.</text>
</comment>
<dbReference type="InterPro" id="IPR018510">
    <property type="entry name" value="DAP_epimerase_AS"/>
</dbReference>
<dbReference type="PANTHER" id="PTHR31689">
    <property type="entry name" value="DIAMINOPIMELATE EPIMERASE, CHLOROPLASTIC"/>
    <property type="match status" value="1"/>
</dbReference>
<keyword evidence="5" id="KW-0457">Lysine biosynthesis</keyword>
<name>A0AAD3TPE7_9TREE</name>
<evidence type="ECO:0000256" key="2">
    <source>
        <dbReference type="ARBA" id="ARBA00010219"/>
    </source>
</evidence>
<dbReference type="InterPro" id="IPR001653">
    <property type="entry name" value="DAP_epimerase_DapF"/>
</dbReference>
<dbReference type="GO" id="GO:0009089">
    <property type="term" value="P:lysine biosynthetic process via diaminopimelate"/>
    <property type="evidence" value="ECO:0007669"/>
    <property type="project" value="InterPro"/>
</dbReference>
<evidence type="ECO:0000313" key="9">
    <source>
        <dbReference type="Proteomes" id="UP001222932"/>
    </source>
</evidence>
<dbReference type="EC" id="5.1.1.7" evidence="3"/>